<evidence type="ECO:0000256" key="2">
    <source>
        <dbReference type="ARBA" id="ARBA00010921"/>
    </source>
</evidence>
<reference evidence="6" key="1">
    <citation type="journal article" date="2018" name="Genome Biol.">
        <title>SKESA: strategic k-mer extension for scrupulous assemblies.</title>
        <authorList>
            <person name="Souvorov A."/>
            <person name="Agarwala R."/>
            <person name="Lipman D.J."/>
        </authorList>
    </citation>
    <scope>NUCLEOTIDE SEQUENCE</scope>
    <source>
        <strain evidence="6">15-6143</strain>
    </source>
</reference>
<dbReference type="EMBL" id="DAARQJ010000164">
    <property type="protein sequence ID" value="HAE3503608.1"/>
    <property type="molecule type" value="Genomic_DNA"/>
</dbReference>
<proteinExistence type="inferred from homology"/>
<accession>A0A729URL3</accession>
<reference evidence="6" key="2">
    <citation type="submission" date="2018-07" db="EMBL/GenBank/DDBJ databases">
        <authorList>
            <consortium name="NCBI Pathogen Detection Project"/>
        </authorList>
    </citation>
    <scope>NUCLEOTIDE SEQUENCE</scope>
    <source>
        <strain evidence="6">15-6143</strain>
    </source>
</reference>
<dbReference type="SUPFAM" id="SSF69635">
    <property type="entry name" value="Type III secretory system chaperone-like"/>
    <property type="match status" value="1"/>
</dbReference>
<comment type="similarity">
    <text evidence="2">Belongs to the IpgE/SigE chaperone family.</text>
</comment>
<comment type="caution">
    <text evidence="6">The sequence shown here is derived from an EMBL/GenBank/DDBJ whole genome shotgun (WGS) entry which is preliminary data.</text>
</comment>
<protein>
    <submittedName>
        <fullName evidence="6">Type III secretion system chaperone SigE</fullName>
    </submittedName>
</protein>
<organism evidence="6">
    <name type="scientific">Salmonella enterica</name>
    <name type="common">Salmonella choleraesuis</name>
    <dbReference type="NCBI Taxonomy" id="28901"/>
    <lineage>
        <taxon>Bacteria</taxon>
        <taxon>Pseudomonadati</taxon>
        <taxon>Pseudomonadota</taxon>
        <taxon>Gammaproteobacteria</taxon>
        <taxon>Enterobacterales</taxon>
        <taxon>Enterobacteriaceae</taxon>
        <taxon>Salmonella</taxon>
    </lineage>
</organism>
<feature type="non-terminal residue" evidence="6">
    <location>
        <position position="55"/>
    </location>
</feature>
<keyword evidence="4" id="KW-0843">Virulence</keyword>
<comment type="subcellular location">
    <subcellularLocation>
        <location evidence="1">Cytoplasm</location>
    </subcellularLocation>
</comment>
<evidence type="ECO:0000256" key="3">
    <source>
        <dbReference type="ARBA" id="ARBA00022490"/>
    </source>
</evidence>
<evidence type="ECO:0000256" key="1">
    <source>
        <dbReference type="ARBA" id="ARBA00004496"/>
    </source>
</evidence>
<dbReference type="GO" id="GO:0005737">
    <property type="term" value="C:cytoplasm"/>
    <property type="evidence" value="ECO:0007669"/>
    <property type="project" value="UniProtKB-SubCell"/>
</dbReference>
<sequence length="55" mass="6256">MESLLNRLYDALGLDAPEDEPLLIIDDGIQVYFNESDHTLEMCCPFMPLPDDILT</sequence>
<evidence type="ECO:0000256" key="5">
    <source>
        <dbReference type="ARBA" id="ARBA00023186"/>
    </source>
</evidence>
<dbReference type="AlphaFoldDB" id="A0A729URL3"/>
<dbReference type="InterPro" id="IPR013095">
    <property type="entry name" value="T3SS_chaperone"/>
</dbReference>
<evidence type="ECO:0000313" key="6">
    <source>
        <dbReference type="EMBL" id="HAE3503608.1"/>
    </source>
</evidence>
<evidence type="ECO:0000256" key="4">
    <source>
        <dbReference type="ARBA" id="ARBA00023026"/>
    </source>
</evidence>
<keyword evidence="3" id="KW-0963">Cytoplasm</keyword>
<name>A0A729URL3_SALER</name>
<keyword evidence="5" id="KW-0143">Chaperone</keyword>
<dbReference type="Pfam" id="PF07824">
    <property type="entry name" value="Chaperone_III"/>
    <property type="match status" value="1"/>
</dbReference>
<gene>
    <name evidence="6" type="primary">sigE</name>
    <name evidence="6" type="ORF">G3955_003711</name>
</gene>
<dbReference type="Gene3D" id="3.30.1460.10">
    <property type="match status" value="1"/>
</dbReference>